<dbReference type="RefSeq" id="WP_117490579.1">
    <property type="nucleotide sequence ID" value="NZ_QVIG01000001.1"/>
</dbReference>
<organism evidence="1 2">
    <name type="scientific">Kitasatospora xanthocidica</name>
    <dbReference type="NCBI Taxonomy" id="83382"/>
    <lineage>
        <taxon>Bacteria</taxon>
        <taxon>Bacillati</taxon>
        <taxon>Actinomycetota</taxon>
        <taxon>Actinomycetes</taxon>
        <taxon>Kitasatosporales</taxon>
        <taxon>Streptomycetaceae</taxon>
        <taxon>Kitasatospora</taxon>
    </lineage>
</organism>
<comment type="caution">
    <text evidence="1">The sequence shown here is derived from an EMBL/GenBank/DDBJ whole genome shotgun (WGS) entry which is preliminary data.</text>
</comment>
<evidence type="ECO:0000313" key="2">
    <source>
        <dbReference type="Proteomes" id="UP000263377"/>
    </source>
</evidence>
<protein>
    <submittedName>
        <fullName evidence="1">Uncharacterized protein</fullName>
    </submittedName>
</protein>
<dbReference type="EMBL" id="QVIG01000001">
    <property type="protein sequence ID" value="RGD62248.1"/>
    <property type="molecule type" value="Genomic_DNA"/>
</dbReference>
<evidence type="ECO:0000313" key="1">
    <source>
        <dbReference type="EMBL" id="RGD62248.1"/>
    </source>
</evidence>
<name>A0A373A272_9ACTN</name>
<accession>A0A373A272</accession>
<reference evidence="1 2" key="1">
    <citation type="submission" date="2018-08" db="EMBL/GenBank/DDBJ databases">
        <title>Diversity &amp; Physiological Properties of Lignin-Decomposing Actinobacteria from Soil.</title>
        <authorList>
            <person name="Roh S.G."/>
            <person name="Kim S.B."/>
        </authorList>
    </citation>
    <scope>NUCLEOTIDE SEQUENCE [LARGE SCALE GENOMIC DNA]</scope>
    <source>
        <strain evidence="1 2">MMS17-GH009</strain>
    </source>
</reference>
<dbReference type="Proteomes" id="UP000263377">
    <property type="component" value="Unassembled WGS sequence"/>
</dbReference>
<sequence length="202" mass="22588">MTVPDHTASPAGDWHRLKPDTVLAVEEILQQLREDEANPQNLLDAYLHAKRLLADSMQALVRTTLPAECDAFRDLRKQLGDRMAAEYGERIPERYLTVPYGSRTHEELFAMLLRRVGQPVSAALLRVATRDSVHAERRTRELRELGLDIVTGREGGNDVYTLRSLDLDTSMIPTIITNNLRDKKAPVHEKNAVAAVLSGAAD</sequence>
<proteinExistence type="predicted"/>
<gene>
    <name evidence="1" type="ORF">DR950_34875</name>
</gene>
<keyword evidence="2" id="KW-1185">Reference proteome</keyword>
<dbReference type="AlphaFoldDB" id="A0A373A272"/>